<evidence type="ECO:0000313" key="3">
    <source>
        <dbReference type="Proteomes" id="UP000566995"/>
    </source>
</evidence>
<proteinExistence type="predicted"/>
<evidence type="ECO:0000256" key="1">
    <source>
        <dbReference type="SAM" id="Phobius"/>
    </source>
</evidence>
<comment type="caution">
    <text evidence="2">The sequence shown here is derived from an EMBL/GenBank/DDBJ whole genome shotgun (WGS) entry which is preliminary data.</text>
</comment>
<keyword evidence="1" id="KW-1133">Transmembrane helix</keyword>
<keyword evidence="1" id="KW-0812">Transmembrane</keyword>
<evidence type="ECO:0000313" key="2">
    <source>
        <dbReference type="EMBL" id="MBB4867436.1"/>
    </source>
</evidence>
<organism evidence="2 3">
    <name type="scientific">Pseudomonas nitroreducens</name>
    <dbReference type="NCBI Taxonomy" id="46680"/>
    <lineage>
        <taxon>Bacteria</taxon>
        <taxon>Pseudomonadati</taxon>
        <taxon>Pseudomonadota</taxon>
        <taxon>Gammaproteobacteria</taxon>
        <taxon>Pseudomonadales</taxon>
        <taxon>Pseudomonadaceae</taxon>
        <taxon>Pseudomonas</taxon>
    </lineage>
</organism>
<dbReference type="AlphaFoldDB" id="A0A7W7KRM8"/>
<dbReference type="RefSeq" id="WP_184596939.1">
    <property type="nucleotide sequence ID" value="NZ_JACHLI010000040.1"/>
</dbReference>
<dbReference type="Proteomes" id="UP000566995">
    <property type="component" value="Unassembled WGS sequence"/>
</dbReference>
<sequence>MGYGWRNTCRDMKIMVSCLEANECLVLFVQAVYFADVMVLRFLNRRYGRGWIRIGTAGTSLEVQGLGRTVIIEMAMIRNDDSSAPYNPKQSNGLLREVEYASNGLALAAGSAWGKLLFEGYQLECRLGWAERKEPSFFPTLDGGVLRNTDLARYLWRKMKKARLGKSRLETTLCWATPEMVLASAGGLIPYRRQFVFTLRQADGSITELLTRELLDPASAPLLTRSYLVAYRCESGPEHQELSNLDVLALNSVRFGEGKPGMLFCRTTVFHLRNYRWKRPRNWFPDIRPIDYLPYLYAGARHLDSIGAQTSWLAEHRASCGNVSMRNFASRESEKQLLELGLHEDDYNRIARLHLMRTHHHDSLGEGSRFGLSSGEQEMVLTIPEGARRLSWEAGVKLRVWWPPEPFDRFFRAFQKLGVNWRPVEAFNGSDGSLSFFAQPDELWRFGKARVGELLEVGSLGPVCLALMRKRGVEAFSHILLADPCWELAIKAFGGEQLVDYADHIPEELITQVAVDVLDV</sequence>
<dbReference type="EMBL" id="JACHLI010000040">
    <property type="protein sequence ID" value="MBB4867436.1"/>
    <property type="molecule type" value="Genomic_DNA"/>
</dbReference>
<name>A0A7W7KRM8_PSENT</name>
<feature type="transmembrane region" description="Helical" evidence="1">
    <location>
        <begin position="25"/>
        <end position="43"/>
    </location>
</feature>
<accession>A0A7W7KRM8</accession>
<gene>
    <name evidence="2" type="ORF">HNP46_006349</name>
</gene>
<reference evidence="2 3" key="1">
    <citation type="submission" date="2020-08" db="EMBL/GenBank/DDBJ databases">
        <title>Functional genomics of gut bacteria from endangered species of beetles.</title>
        <authorList>
            <person name="Carlos-Shanley C."/>
        </authorList>
    </citation>
    <scope>NUCLEOTIDE SEQUENCE [LARGE SCALE GENOMIC DNA]</scope>
    <source>
        <strain evidence="2 3">S00179</strain>
    </source>
</reference>
<keyword evidence="1" id="KW-0472">Membrane</keyword>
<protein>
    <submittedName>
        <fullName evidence="2">Uncharacterized protein</fullName>
    </submittedName>
</protein>